<reference evidence="2 3" key="1">
    <citation type="journal article" date="2019" name="Int. J. Syst. Evol. Microbiol.">
        <title>The Global Catalogue of Microorganisms (GCM) 10K type strain sequencing project: providing services to taxonomists for standard genome sequencing and annotation.</title>
        <authorList>
            <consortium name="The Broad Institute Genomics Platform"/>
            <consortium name="The Broad Institute Genome Sequencing Center for Infectious Disease"/>
            <person name="Wu L."/>
            <person name="Ma J."/>
        </authorList>
    </citation>
    <scope>NUCLEOTIDE SEQUENCE [LARGE SCALE GENOMIC DNA]</scope>
    <source>
        <strain evidence="2 3">JCM 5052</strain>
    </source>
</reference>
<organism evidence="2 3">
    <name type="scientific">Streptomyces mordarskii</name>
    <dbReference type="NCBI Taxonomy" id="1226758"/>
    <lineage>
        <taxon>Bacteria</taxon>
        <taxon>Bacillati</taxon>
        <taxon>Actinomycetota</taxon>
        <taxon>Actinomycetes</taxon>
        <taxon>Kitasatosporales</taxon>
        <taxon>Streptomycetaceae</taxon>
        <taxon>Streptomyces</taxon>
    </lineage>
</organism>
<evidence type="ECO:0000313" key="2">
    <source>
        <dbReference type="EMBL" id="GAA0527490.1"/>
    </source>
</evidence>
<keyword evidence="3" id="KW-1185">Reference proteome</keyword>
<proteinExistence type="predicted"/>
<feature type="region of interest" description="Disordered" evidence="1">
    <location>
        <begin position="1"/>
        <end position="69"/>
    </location>
</feature>
<dbReference type="EMBL" id="BAAABZ010000019">
    <property type="protein sequence ID" value="GAA0527490.1"/>
    <property type="molecule type" value="Genomic_DNA"/>
</dbReference>
<gene>
    <name evidence="2" type="ORF">GCM10010390_32260</name>
</gene>
<name>A0ABN1CVY0_9ACTN</name>
<feature type="compositionally biased region" description="Basic and acidic residues" evidence="1">
    <location>
        <begin position="1"/>
        <end position="17"/>
    </location>
</feature>
<evidence type="ECO:0000313" key="3">
    <source>
        <dbReference type="Proteomes" id="UP001501576"/>
    </source>
</evidence>
<comment type="caution">
    <text evidence="2">The sequence shown here is derived from an EMBL/GenBank/DDBJ whole genome shotgun (WGS) entry which is preliminary data.</text>
</comment>
<accession>A0ABN1CVY0</accession>
<protein>
    <submittedName>
        <fullName evidence="2">Uncharacterized protein</fullName>
    </submittedName>
</protein>
<dbReference type="Proteomes" id="UP001501576">
    <property type="component" value="Unassembled WGS sequence"/>
</dbReference>
<sequence length="69" mass="7215">MQGDPAHHLLPVDDGHPATEFGGCDGSFLAARSGPNHKHVKVGHGPSLASDDAPPEEESPVNRPGRQQT</sequence>
<evidence type="ECO:0000256" key="1">
    <source>
        <dbReference type="SAM" id="MobiDB-lite"/>
    </source>
</evidence>